<evidence type="ECO:0000313" key="3">
    <source>
        <dbReference type="Proteomes" id="UP000294682"/>
    </source>
</evidence>
<dbReference type="SUPFAM" id="SSF51126">
    <property type="entry name" value="Pectin lyase-like"/>
    <property type="match status" value="1"/>
</dbReference>
<feature type="signal peptide" evidence="1">
    <location>
        <begin position="1"/>
        <end position="24"/>
    </location>
</feature>
<evidence type="ECO:0000256" key="1">
    <source>
        <dbReference type="SAM" id="SignalP"/>
    </source>
</evidence>
<accession>A0A9X8UI31</accession>
<dbReference type="InterPro" id="IPR011050">
    <property type="entry name" value="Pectin_lyase_fold/virulence"/>
</dbReference>
<name>A0A9X8UI31_9FIRM</name>
<protein>
    <recommendedName>
        <fullName evidence="4">GLUG domain-containing protein</fullName>
    </recommendedName>
</protein>
<comment type="caution">
    <text evidence="2">The sequence shown here is derived from an EMBL/GenBank/DDBJ whole genome shotgun (WGS) entry which is preliminary data.</text>
</comment>
<evidence type="ECO:0008006" key="4">
    <source>
        <dbReference type="Google" id="ProtNLM"/>
    </source>
</evidence>
<dbReference type="Gene3D" id="2.160.20.110">
    <property type="match status" value="1"/>
</dbReference>
<gene>
    <name evidence="2" type="ORF">EDD78_10973</name>
</gene>
<sequence>MWKKLGSILLSLTLVLGTVSVAGAAGETVGSSIEVETALLDEETLPRVQASPKAQARVAAALPVRGLTVRFTGSGHAGSYTFTLQRKGSGTILDSVETSGGTSAVFLQADFSLAGPETFVITATANVPAAQSGFHTAGRITREYTTGYVCGCDSSAQGGYFFGDGSPGNPFLIASPAQLAHIEQHNASSLKQVQDIALGGTWTPISSFGGVFDGNGCSISGLRITDASLSSDAAGMFASVSGSGCIVKNAALVSPYVAVSSAHAGSLVAQLSGGAVLQDCTVTNPTVQASGEWYKVGGLVSNVFSGSALRCKVIGGTVKQLHTYGTAGGITGYSKDSSFVECASSAANTAAYTGGISGYAEGSIVLQNCRWTSPSHAVYLYGYGNYTPNSGGSFGNSQVGSIG</sequence>
<dbReference type="Proteomes" id="UP000294682">
    <property type="component" value="Unassembled WGS sequence"/>
</dbReference>
<evidence type="ECO:0000313" key="2">
    <source>
        <dbReference type="EMBL" id="TCL42606.1"/>
    </source>
</evidence>
<keyword evidence="1" id="KW-0732">Signal</keyword>
<feature type="chain" id="PRO_5040731249" description="GLUG domain-containing protein" evidence="1">
    <location>
        <begin position="25"/>
        <end position="403"/>
    </location>
</feature>
<dbReference type="AlphaFoldDB" id="A0A9X8UI31"/>
<reference evidence="2 3" key="1">
    <citation type="submission" date="2019-03" db="EMBL/GenBank/DDBJ databases">
        <title>Genomic Encyclopedia of Type Strains, Phase IV (KMG-IV): sequencing the most valuable type-strain genomes for metagenomic binning, comparative biology and taxonomic classification.</title>
        <authorList>
            <person name="Goeker M."/>
        </authorList>
    </citation>
    <scope>NUCLEOTIDE SEQUENCE [LARGE SCALE GENOMIC DNA]</scope>
    <source>
        <strain evidence="2 3">DSM 100433</strain>
    </source>
</reference>
<keyword evidence="3" id="KW-1185">Reference proteome</keyword>
<dbReference type="RefSeq" id="WP_132084899.1">
    <property type="nucleotide sequence ID" value="NZ_SLUK01000009.1"/>
</dbReference>
<dbReference type="EMBL" id="SLUK01000009">
    <property type="protein sequence ID" value="TCL42606.1"/>
    <property type="molecule type" value="Genomic_DNA"/>
</dbReference>
<proteinExistence type="predicted"/>
<organism evidence="2 3">
    <name type="scientific">Harryflintia acetispora</name>
    <dbReference type="NCBI Taxonomy" id="1849041"/>
    <lineage>
        <taxon>Bacteria</taxon>
        <taxon>Bacillati</taxon>
        <taxon>Bacillota</taxon>
        <taxon>Clostridia</taxon>
        <taxon>Eubacteriales</taxon>
        <taxon>Oscillospiraceae</taxon>
        <taxon>Harryflintia</taxon>
    </lineage>
</organism>